<protein>
    <recommendedName>
        <fullName evidence="4">F-box domain-containing protein</fullName>
    </recommendedName>
</protein>
<keyword evidence="1" id="KW-1133">Transmembrane helix</keyword>
<evidence type="ECO:0000313" key="3">
    <source>
        <dbReference type="Proteomes" id="UP000027265"/>
    </source>
</evidence>
<evidence type="ECO:0008006" key="4">
    <source>
        <dbReference type="Google" id="ProtNLM"/>
    </source>
</evidence>
<dbReference type="EMBL" id="KL197717">
    <property type="protein sequence ID" value="KDQ58453.1"/>
    <property type="molecule type" value="Genomic_DNA"/>
</dbReference>
<evidence type="ECO:0000313" key="2">
    <source>
        <dbReference type="EMBL" id="KDQ58453.1"/>
    </source>
</evidence>
<dbReference type="InParanoid" id="A0A067PUH0"/>
<gene>
    <name evidence="2" type="ORF">JAAARDRAFT_128814</name>
</gene>
<sequence>AAQDYPTAVSLLLVCKEVRLWILPVLYTTVVLTSSNAIIRFFRGLMQDAGPNPTSPILAPLVRHLWMGPIGRSPTPGFPKAFEVNDGYWSSADLQLYSTSWPITMMHQILSSCTSLRSLAILNLGQNNWSHLEGVIPTTLESLWLGPIHGPLILKNFRHHPRLRTITSIDTYMRDDEVKDIVLSPHCRVFRRAYIRSPQAVEYAFQQLPCVAQSSTLEEMRIELHGIAGDDAWEARLKQLEEKYLPFCLDKRVKIVVRPEAQTQGIFRTIFRDWQLETLSSESMVNSYIVYFV</sequence>
<keyword evidence="1" id="KW-0812">Transmembrane</keyword>
<feature type="transmembrane region" description="Helical" evidence="1">
    <location>
        <begin position="20"/>
        <end position="39"/>
    </location>
</feature>
<dbReference type="OrthoDB" id="2998779at2759"/>
<evidence type="ECO:0000256" key="1">
    <source>
        <dbReference type="SAM" id="Phobius"/>
    </source>
</evidence>
<name>A0A067PUH0_9AGAM</name>
<proteinExistence type="predicted"/>
<accession>A0A067PUH0</accession>
<organism evidence="2 3">
    <name type="scientific">Jaapia argillacea MUCL 33604</name>
    <dbReference type="NCBI Taxonomy" id="933084"/>
    <lineage>
        <taxon>Eukaryota</taxon>
        <taxon>Fungi</taxon>
        <taxon>Dikarya</taxon>
        <taxon>Basidiomycota</taxon>
        <taxon>Agaricomycotina</taxon>
        <taxon>Agaricomycetes</taxon>
        <taxon>Agaricomycetidae</taxon>
        <taxon>Jaapiales</taxon>
        <taxon>Jaapiaceae</taxon>
        <taxon>Jaapia</taxon>
    </lineage>
</organism>
<dbReference type="AlphaFoldDB" id="A0A067PUH0"/>
<feature type="non-terminal residue" evidence="2">
    <location>
        <position position="1"/>
    </location>
</feature>
<dbReference type="HOGENOM" id="CLU_073386_0_0_1"/>
<reference evidence="3" key="1">
    <citation type="journal article" date="2014" name="Proc. Natl. Acad. Sci. U.S.A.">
        <title>Extensive sampling of basidiomycete genomes demonstrates inadequacy of the white-rot/brown-rot paradigm for wood decay fungi.</title>
        <authorList>
            <person name="Riley R."/>
            <person name="Salamov A.A."/>
            <person name="Brown D.W."/>
            <person name="Nagy L.G."/>
            <person name="Floudas D."/>
            <person name="Held B.W."/>
            <person name="Levasseur A."/>
            <person name="Lombard V."/>
            <person name="Morin E."/>
            <person name="Otillar R."/>
            <person name="Lindquist E.A."/>
            <person name="Sun H."/>
            <person name="LaButti K.M."/>
            <person name="Schmutz J."/>
            <person name="Jabbour D."/>
            <person name="Luo H."/>
            <person name="Baker S.E."/>
            <person name="Pisabarro A.G."/>
            <person name="Walton J.D."/>
            <person name="Blanchette R.A."/>
            <person name="Henrissat B."/>
            <person name="Martin F."/>
            <person name="Cullen D."/>
            <person name="Hibbett D.S."/>
            <person name="Grigoriev I.V."/>
        </authorList>
    </citation>
    <scope>NUCLEOTIDE SEQUENCE [LARGE SCALE GENOMIC DNA]</scope>
    <source>
        <strain evidence="3">MUCL 33604</strain>
    </source>
</reference>
<keyword evidence="1" id="KW-0472">Membrane</keyword>
<dbReference type="Proteomes" id="UP000027265">
    <property type="component" value="Unassembled WGS sequence"/>
</dbReference>
<keyword evidence="3" id="KW-1185">Reference proteome</keyword>